<keyword evidence="3" id="KW-1185">Reference proteome</keyword>
<name>A0ABY6HWX9_9ARCH</name>
<evidence type="ECO:0000313" key="3">
    <source>
        <dbReference type="Proteomes" id="UP001208689"/>
    </source>
</evidence>
<keyword evidence="1" id="KW-0812">Transmembrane</keyword>
<accession>A0ABY6HWX9</accession>
<keyword evidence="1" id="KW-0472">Membrane</keyword>
<evidence type="ECO:0000256" key="1">
    <source>
        <dbReference type="SAM" id="Phobius"/>
    </source>
</evidence>
<feature type="transmembrane region" description="Helical" evidence="1">
    <location>
        <begin position="39"/>
        <end position="57"/>
    </location>
</feature>
<sequence length="135" mass="15602">MYSLSKASQKNIRNILHIEILLAVLTIFGALFYKFDFNFYFLIPAGVFAIFYIPFAFSPNSILNKKVGNSMSGIIRKLEIWSLGNEWWLKYLPIVIVYGALLTITLLLQMVSMFFMFVTVTFVVWLLKKIADKAK</sequence>
<feature type="transmembrane region" description="Helical" evidence="1">
    <location>
        <begin position="107"/>
        <end position="127"/>
    </location>
</feature>
<organism evidence="2 3">
    <name type="scientific">Candidatus Lokiarchaeum ossiferum</name>
    <dbReference type="NCBI Taxonomy" id="2951803"/>
    <lineage>
        <taxon>Archaea</taxon>
        <taxon>Promethearchaeati</taxon>
        <taxon>Promethearchaeota</taxon>
        <taxon>Promethearchaeia</taxon>
        <taxon>Promethearchaeales</taxon>
        <taxon>Promethearchaeaceae</taxon>
        <taxon>Candidatus Lokiarchaeum</taxon>
    </lineage>
</organism>
<dbReference type="EMBL" id="CP104013">
    <property type="protein sequence ID" value="UYP46964.1"/>
    <property type="molecule type" value="Genomic_DNA"/>
</dbReference>
<protein>
    <submittedName>
        <fullName evidence="2">Uncharacterized protein</fullName>
    </submittedName>
</protein>
<dbReference type="Proteomes" id="UP001208689">
    <property type="component" value="Chromosome"/>
</dbReference>
<gene>
    <name evidence="2" type="ORF">NEF87_003249</name>
</gene>
<feature type="transmembrane region" description="Helical" evidence="1">
    <location>
        <begin position="12"/>
        <end position="33"/>
    </location>
</feature>
<keyword evidence="1" id="KW-1133">Transmembrane helix</keyword>
<reference evidence="2" key="1">
    <citation type="submission" date="2022-09" db="EMBL/GenBank/DDBJ databases">
        <title>Actin cytoskeleton and complex cell architecture in an #Asgard archaeon.</title>
        <authorList>
            <person name="Ponce Toledo R.I."/>
            <person name="Schleper C."/>
            <person name="Rodrigues Oliveira T."/>
            <person name="Wollweber F."/>
            <person name="Xu J."/>
            <person name="Rittmann S."/>
            <person name="Klingl A."/>
            <person name="Pilhofer M."/>
        </authorList>
    </citation>
    <scope>NUCLEOTIDE SEQUENCE</scope>
    <source>
        <strain evidence="2">B-35</strain>
    </source>
</reference>
<proteinExistence type="predicted"/>
<evidence type="ECO:0000313" key="2">
    <source>
        <dbReference type="EMBL" id="UYP46964.1"/>
    </source>
</evidence>